<dbReference type="EMBL" id="JASOPA010000001">
    <property type="protein sequence ID" value="MDK7241653.1"/>
    <property type="molecule type" value="Genomic_DNA"/>
</dbReference>
<protein>
    <submittedName>
        <fullName evidence="1">TIGR02594 family protein</fullName>
    </submittedName>
</protein>
<dbReference type="NCBIfam" id="TIGR02594">
    <property type="entry name" value="TIGR02594 family protein"/>
    <property type="match status" value="1"/>
</dbReference>
<dbReference type="InterPro" id="IPR013423">
    <property type="entry name" value="CHP02594"/>
</dbReference>
<evidence type="ECO:0000313" key="1">
    <source>
        <dbReference type="EMBL" id="MDK7241653.1"/>
    </source>
</evidence>
<dbReference type="AlphaFoldDB" id="A0AAW6YA41"/>
<organism evidence="1 2">
    <name type="scientific">Neisseria subflava</name>
    <dbReference type="NCBI Taxonomy" id="28449"/>
    <lineage>
        <taxon>Bacteria</taxon>
        <taxon>Pseudomonadati</taxon>
        <taxon>Pseudomonadota</taxon>
        <taxon>Betaproteobacteria</taxon>
        <taxon>Neisseriales</taxon>
        <taxon>Neisseriaceae</taxon>
        <taxon>Neisseria</taxon>
    </lineage>
</organism>
<proteinExistence type="predicted"/>
<evidence type="ECO:0000313" key="2">
    <source>
        <dbReference type="Proteomes" id="UP001236303"/>
    </source>
</evidence>
<dbReference type="Proteomes" id="UP001236303">
    <property type="component" value="Unassembled WGS sequence"/>
</dbReference>
<dbReference type="RefSeq" id="WP_070813997.1">
    <property type="nucleotide sequence ID" value="NZ_JASOPA010000001.1"/>
</dbReference>
<accession>A0AAW6YA41</accession>
<reference evidence="1" key="1">
    <citation type="submission" date="2023-05" db="EMBL/GenBank/DDBJ databases">
        <title>Cataloging the Phylogenetic Diversity of Human Bladder Bacteria.</title>
        <authorList>
            <person name="Du J."/>
        </authorList>
    </citation>
    <scope>NUCLEOTIDE SEQUENCE</scope>
    <source>
        <strain evidence="1">UMB1050</strain>
    </source>
</reference>
<gene>
    <name evidence="1" type="ORF">QP451_01160</name>
</gene>
<sequence>MTELPWMAEARRHVGLKEIVGAKHNPIIQSWLKEMGNFPNAAKAWYADDETPWCGLFVGYCLGKSGRGVIKDWYRAKAWAEAGLTKLAKPAYGCIAVKSRKGGGHVFFVGGKNAKGQIMGWGGNQGNAVSVVLFNGADIDGYYWPSKLVDGKPVKSEPSAERYNLPIVTGTAAAGVSEA</sequence>
<comment type="caution">
    <text evidence="1">The sequence shown here is derived from an EMBL/GenBank/DDBJ whole genome shotgun (WGS) entry which is preliminary data.</text>
</comment>
<name>A0AAW6YA41_NEISU</name>